<proteinExistence type="inferred from homology"/>
<dbReference type="PANTHER" id="PTHR31614:SF5">
    <property type="entry name" value="ALLERGEN-LIKE PROTEIN BRSN20"/>
    <property type="match status" value="1"/>
</dbReference>
<feature type="chain" id="PRO_5044021307" evidence="3">
    <location>
        <begin position="21"/>
        <end position="160"/>
    </location>
</feature>
<gene>
    <name evidence="4" type="ORF">LITE_LOCUS29513</name>
</gene>
<keyword evidence="2" id="KW-1015">Disulfide bond</keyword>
<evidence type="ECO:0000256" key="1">
    <source>
        <dbReference type="ARBA" id="ARBA00010049"/>
    </source>
</evidence>
<organism evidence="4 5">
    <name type="scientific">Linum tenue</name>
    <dbReference type="NCBI Taxonomy" id="586396"/>
    <lineage>
        <taxon>Eukaryota</taxon>
        <taxon>Viridiplantae</taxon>
        <taxon>Streptophyta</taxon>
        <taxon>Embryophyta</taxon>
        <taxon>Tracheophyta</taxon>
        <taxon>Spermatophyta</taxon>
        <taxon>Magnoliopsida</taxon>
        <taxon>eudicotyledons</taxon>
        <taxon>Gunneridae</taxon>
        <taxon>Pentapetalae</taxon>
        <taxon>rosids</taxon>
        <taxon>fabids</taxon>
        <taxon>Malpighiales</taxon>
        <taxon>Linaceae</taxon>
        <taxon>Linum</taxon>
    </lineage>
</organism>
<dbReference type="Proteomes" id="UP001154282">
    <property type="component" value="Unassembled WGS sequence"/>
</dbReference>
<name>A0AAV0MLR0_9ROSI</name>
<comment type="caution">
    <text evidence="4">The sequence shown here is derived from an EMBL/GenBank/DDBJ whole genome shotgun (WGS) entry which is preliminary data.</text>
</comment>
<dbReference type="AlphaFoldDB" id="A0AAV0MLR0"/>
<evidence type="ECO:0000313" key="5">
    <source>
        <dbReference type="Proteomes" id="UP001154282"/>
    </source>
</evidence>
<evidence type="ECO:0000313" key="4">
    <source>
        <dbReference type="EMBL" id="CAI0447717.1"/>
    </source>
</evidence>
<dbReference type="InterPro" id="IPR006041">
    <property type="entry name" value="Pollen_Ole_e1_allergen"/>
</dbReference>
<protein>
    <submittedName>
        <fullName evidence="4">Uncharacterized protein</fullName>
    </submittedName>
</protein>
<sequence length="160" mass="17677">MAPRFLLFVALCVLPALVAATRPARNPFLVRGKVYCDTCNFGFETPKSTSIAGATVRIVCKDRKSNKVVYQREGKTNSEGNYQIQVDEDHQDQVCDAKVVRSPQLDCFKTSSGRDQARVILTENNGIASRERYANAMGFSKEGTVAGCSQLLSLYQDNDD</sequence>
<dbReference type="PANTHER" id="PTHR31614">
    <property type="entry name" value="PROTEIN DOWNSTREAM OF FLC-RELATED"/>
    <property type="match status" value="1"/>
</dbReference>
<comment type="similarity">
    <text evidence="1">Belongs to the Ole e I family.</text>
</comment>
<evidence type="ECO:0000256" key="3">
    <source>
        <dbReference type="SAM" id="SignalP"/>
    </source>
</evidence>
<feature type="signal peptide" evidence="3">
    <location>
        <begin position="1"/>
        <end position="20"/>
    </location>
</feature>
<evidence type="ECO:0000256" key="2">
    <source>
        <dbReference type="ARBA" id="ARBA00023157"/>
    </source>
</evidence>
<dbReference type="EMBL" id="CAMGYJ010000007">
    <property type="protein sequence ID" value="CAI0447717.1"/>
    <property type="molecule type" value="Genomic_DNA"/>
</dbReference>
<reference evidence="4" key="1">
    <citation type="submission" date="2022-08" db="EMBL/GenBank/DDBJ databases">
        <authorList>
            <person name="Gutierrez-Valencia J."/>
        </authorList>
    </citation>
    <scope>NUCLEOTIDE SEQUENCE</scope>
</reference>
<keyword evidence="3" id="KW-0732">Signal</keyword>
<dbReference type="Pfam" id="PF01190">
    <property type="entry name" value="Pollen_Ole_e_1"/>
    <property type="match status" value="1"/>
</dbReference>
<accession>A0AAV0MLR0</accession>
<keyword evidence="5" id="KW-1185">Reference proteome</keyword>